<keyword evidence="2" id="KW-1133">Transmembrane helix</keyword>
<dbReference type="InterPro" id="IPR029058">
    <property type="entry name" value="AB_hydrolase_fold"/>
</dbReference>
<evidence type="ECO:0000313" key="4">
    <source>
        <dbReference type="Proteomes" id="UP000241890"/>
    </source>
</evidence>
<organism evidence="3 4">
    <name type="scientific">Hondaea fermentalgiana</name>
    <dbReference type="NCBI Taxonomy" id="2315210"/>
    <lineage>
        <taxon>Eukaryota</taxon>
        <taxon>Sar</taxon>
        <taxon>Stramenopiles</taxon>
        <taxon>Bigyra</taxon>
        <taxon>Labyrinthulomycetes</taxon>
        <taxon>Thraustochytrida</taxon>
        <taxon>Thraustochytriidae</taxon>
        <taxon>Hondaea</taxon>
    </lineage>
</organism>
<feature type="region of interest" description="Disordered" evidence="1">
    <location>
        <begin position="246"/>
        <end position="274"/>
    </location>
</feature>
<feature type="transmembrane region" description="Helical" evidence="2">
    <location>
        <begin position="51"/>
        <end position="71"/>
    </location>
</feature>
<keyword evidence="2" id="KW-0812">Transmembrane</keyword>
<feature type="transmembrane region" description="Helical" evidence="2">
    <location>
        <begin position="409"/>
        <end position="426"/>
    </location>
</feature>
<dbReference type="AlphaFoldDB" id="A0A2R5GYU9"/>
<proteinExistence type="predicted"/>
<gene>
    <name evidence="3" type="ORF">FCC1311_101362</name>
</gene>
<comment type="caution">
    <text evidence="3">The sequence shown here is derived from an EMBL/GenBank/DDBJ whole genome shotgun (WGS) entry which is preliminary data.</text>
</comment>
<dbReference type="PANTHER" id="PTHR12277:SF81">
    <property type="entry name" value="PROTEIN ABHD13"/>
    <property type="match status" value="1"/>
</dbReference>
<dbReference type="InParanoid" id="A0A2R5GYU9"/>
<sequence length="516" mass="54996">MVAEERAAAAAQQAAAAAAQASQDAGAGNQDPASAAKGLFDMDMGATTPSVASVGALGSYAASAASALAIAGLGNYYAWRFVLGFIFLPSQVVYMARQKELEEARTAFLKEVKRASRVSIPVGDENTGIKLDGILLRHPSPSCRKYFVQFNANGVCYEEKLSIACDVQQTFKAPCHLLFVNYRGVGASEGRTTCGLDLVNDGRAVLEWLRQSKGASFSDVLVHGHSIGGAVAVIASAAVAQQDRKKARVRNQGSSASSTASTDSTAGGASASASAPPQLPFVIADRTFSTLGNVVSDKLTNREFDLAPIGGIMLIDLAAVVFSVARVSLGWSPPSIPGLAALTALGMSLFAVRTLQDSVSPTWPFDRYLRTASTKYAKAVKYGVLGARTFVCSTALLMFSSFFGPAWEYTVYLAVFGVLLARRGWLNAISLRLVRFLGWDMDVTQAWNALPQDRKLLLAHPRDGMIPTHVSLLKSNDPCDKVILTSSISDPHMYDFFVVASERGQVLQAANLFFHD</sequence>
<keyword evidence="4" id="KW-1185">Reference proteome</keyword>
<accession>A0A2R5GYU9</accession>
<reference evidence="3 4" key="1">
    <citation type="submission" date="2017-12" db="EMBL/GenBank/DDBJ databases">
        <title>Sequencing, de novo assembly and annotation of complete genome of a new Thraustochytrid species, strain FCC1311.</title>
        <authorList>
            <person name="Sedici K."/>
            <person name="Godart F."/>
            <person name="Aiese Cigliano R."/>
            <person name="Sanseverino W."/>
            <person name="Barakat M."/>
            <person name="Ortet P."/>
            <person name="Marechal E."/>
            <person name="Cagnac O."/>
            <person name="Amato A."/>
        </authorList>
    </citation>
    <scope>NUCLEOTIDE SEQUENCE [LARGE SCALE GENOMIC DNA]</scope>
</reference>
<feature type="transmembrane region" description="Helical" evidence="2">
    <location>
        <begin position="306"/>
        <end position="329"/>
    </location>
</feature>
<dbReference type="EMBL" id="BEYU01000173">
    <property type="protein sequence ID" value="GBG33913.1"/>
    <property type="molecule type" value="Genomic_DNA"/>
</dbReference>
<evidence type="ECO:0000256" key="2">
    <source>
        <dbReference type="SAM" id="Phobius"/>
    </source>
</evidence>
<evidence type="ECO:0000256" key="1">
    <source>
        <dbReference type="SAM" id="MobiDB-lite"/>
    </source>
</evidence>
<protein>
    <submittedName>
        <fullName evidence="3">Uncharacterized protein</fullName>
    </submittedName>
</protein>
<feature type="compositionally biased region" description="Low complexity" evidence="1">
    <location>
        <begin position="253"/>
        <end position="274"/>
    </location>
</feature>
<feature type="transmembrane region" description="Helical" evidence="2">
    <location>
        <begin position="77"/>
        <end position="96"/>
    </location>
</feature>
<dbReference type="Proteomes" id="UP000241890">
    <property type="component" value="Unassembled WGS sequence"/>
</dbReference>
<feature type="transmembrane region" description="Helical" evidence="2">
    <location>
        <begin position="382"/>
        <end position="403"/>
    </location>
</feature>
<feature type="transmembrane region" description="Helical" evidence="2">
    <location>
        <begin position="335"/>
        <end position="352"/>
    </location>
</feature>
<dbReference type="SUPFAM" id="SSF53474">
    <property type="entry name" value="alpha/beta-Hydrolases"/>
    <property type="match status" value="1"/>
</dbReference>
<name>A0A2R5GYU9_9STRA</name>
<dbReference type="PANTHER" id="PTHR12277">
    <property type="entry name" value="ALPHA/BETA HYDROLASE DOMAIN-CONTAINING PROTEIN"/>
    <property type="match status" value="1"/>
</dbReference>
<keyword evidence="2" id="KW-0472">Membrane</keyword>
<evidence type="ECO:0000313" key="3">
    <source>
        <dbReference type="EMBL" id="GBG33913.1"/>
    </source>
</evidence>
<dbReference type="Gene3D" id="3.40.50.1820">
    <property type="entry name" value="alpha/beta hydrolase"/>
    <property type="match status" value="1"/>
</dbReference>